<keyword evidence="2" id="KW-0677">Repeat</keyword>
<evidence type="ECO:0000313" key="8">
    <source>
        <dbReference type="EMBL" id="ERM94277.1"/>
    </source>
</evidence>
<dbReference type="Proteomes" id="UP000017836">
    <property type="component" value="Unassembled WGS sequence"/>
</dbReference>
<keyword evidence="3 5" id="KW-0694">RNA-binding</keyword>
<dbReference type="InterPro" id="IPR012677">
    <property type="entry name" value="Nucleotide-bd_a/b_plait_sf"/>
</dbReference>
<dbReference type="AlphaFoldDB" id="W1NET5"/>
<dbReference type="SMART" id="SM00360">
    <property type="entry name" value="RRM"/>
    <property type="match status" value="3"/>
</dbReference>
<dbReference type="GO" id="GO:0005829">
    <property type="term" value="C:cytosol"/>
    <property type="evidence" value="ECO:0000318"/>
    <property type="project" value="GO_Central"/>
</dbReference>
<evidence type="ECO:0000256" key="5">
    <source>
        <dbReference type="PROSITE-ProRule" id="PRU00176"/>
    </source>
</evidence>
<evidence type="ECO:0000256" key="3">
    <source>
        <dbReference type="ARBA" id="ARBA00022884"/>
    </source>
</evidence>
<dbReference type="CDD" id="cd12414">
    <property type="entry name" value="RRM2_RBM28_like"/>
    <property type="match status" value="1"/>
</dbReference>
<feature type="compositionally biased region" description="Acidic residues" evidence="6">
    <location>
        <begin position="375"/>
        <end position="391"/>
    </location>
</feature>
<feature type="region of interest" description="Disordered" evidence="6">
    <location>
        <begin position="104"/>
        <end position="165"/>
    </location>
</feature>
<dbReference type="GO" id="GO:0005634">
    <property type="term" value="C:nucleus"/>
    <property type="evidence" value="ECO:0000318"/>
    <property type="project" value="GO_Central"/>
</dbReference>
<feature type="domain" description="RRM" evidence="7">
    <location>
        <begin position="487"/>
        <end position="570"/>
    </location>
</feature>
<dbReference type="GO" id="GO:1990904">
    <property type="term" value="C:ribonucleoprotein complex"/>
    <property type="evidence" value="ECO:0000318"/>
    <property type="project" value="GO_Central"/>
</dbReference>
<dbReference type="Gene3D" id="3.30.70.330">
    <property type="match status" value="3"/>
</dbReference>
<dbReference type="eggNOG" id="KOG0127">
    <property type="taxonomic scope" value="Eukaryota"/>
</dbReference>
<keyword evidence="4" id="KW-0539">Nucleus</keyword>
<dbReference type="CDD" id="cd12415">
    <property type="entry name" value="RRM3_RBM28_like"/>
    <property type="match status" value="1"/>
</dbReference>
<organism evidence="8 9">
    <name type="scientific">Amborella trichopoda</name>
    <dbReference type="NCBI Taxonomy" id="13333"/>
    <lineage>
        <taxon>Eukaryota</taxon>
        <taxon>Viridiplantae</taxon>
        <taxon>Streptophyta</taxon>
        <taxon>Embryophyta</taxon>
        <taxon>Tracheophyta</taxon>
        <taxon>Spermatophyta</taxon>
        <taxon>Magnoliopsida</taxon>
        <taxon>Amborellales</taxon>
        <taxon>Amborellaceae</taxon>
        <taxon>Amborella</taxon>
    </lineage>
</organism>
<evidence type="ECO:0000256" key="4">
    <source>
        <dbReference type="ARBA" id="ARBA00023242"/>
    </source>
</evidence>
<feature type="compositionally biased region" description="Basic and acidic residues" evidence="6">
    <location>
        <begin position="470"/>
        <end position="483"/>
    </location>
</feature>
<keyword evidence="9" id="KW-1185">Reference proteome</keyword>
<feature type="compositionally biased region" description="Basic and acidic residues" evidence="6">
    <location>
        <begin position="116"/>
        <end position="134"/>
    </location>
</feature>
<dbReference type="STRING" id="13333.W1NET5"/>
<evidence type="ECO:0000313" key="9">
    <source>
        <dbReference type="Proteomes" id="UP000017836"/>
    </source>
</evidence>
<dbReference type="Gramene" id="ERM94277">
    <property type="protein sequence ID" value="ERM94277"/>
    <property type="gene ID" value="AMTR_s00010p00226160"/>
</dbReference>
<proteinExistence type="predicted"/>
<dbReference type="GO" id="GO:0008143">
    <property type="term" value="F:poly(A) binding"/>
    <property type="evidence" value="ECO:0000318"/>
    <property type="project" value="GO_Central"/>
</dbReference>
<dbReference type="SMART" id="SM00361">
    <property type="entry name" value="RRM_1"/>
    <property type="match status" value="3"/>
</dbReference>
<dbReference type="GO" id="GO:0003730">
    <property type="term" value="F:mRNA 3'-UTR binding"/>
    <property type="evidence" value="ECO:0000318"/>
    <property type="project" value="GO_Central"/>
</dbReference>
<feature type="compositionally biased region" description="Basic and acidic residues" evidence="6">
    <location>
        <begin position="392"/>
        <end position="410"/>
    </location>
</feature>
<dbReference type="InterPro" id="IPR035979">
    <property type="entry name" value="RBD_domain_sf"/>
</dbReference>
<evidence type="ECO:0000256" key="1">
    <source>
        <dbReference type="ARBA" id="ARBA00004123"/>
    </source>
</evidence>
<dbReference type="InterPro" id="IPR000504">
    <property type="entry name" value="RRM_dom"/>
</dbReference>
<dbReference type="PROSITE" id="PS50102">
    <property type="entry name" value="RRM"/>
    <property type="match status" value="3"/>
</dbReference>
<dbReference type="InterPro" id="IPR051945">
    <property type="entry name" value="RRM_MRD1_RNA_proc_ribogen"/>
</dbReference>
<reference evidence="9" key="1">
    <citation type="journal article" date="2013" name="Science">
        <title>The Amborella genome and the evolution of flowering plants.</title>
        <authorList>
            <consortium name="Amborella Genome Project"/>
        </authorList>
    </citation>
    <scope>NUCLEOTIDE SEQUENCE [LARGE SCALE GENOMIC DNA]</scope>
</reference>
<evidence type="ECO:0000256" key="6">
    <source>
        <dbReference type="SAM" id="MobiDB-lite"/>
    </source>
</evidence>
<sequence>MGKKNLQKGEPNEQRDGDHCKSMVFVTNLSYSLSSSELEQAFSDVGPVRRCFLVKTKGSDENRGFGYVQFAVIEDAGRAIQLKNHSVMGGRKIRVEFAKQRVPRELRQSVASQDDDLQKVHPKDSGGDLEDKSMSQKSKIPRKSEGSLQQMDASGNKLVNKGDGSEKQRVAKTVVFGGLDGAEMAEEVFRCAGEIGSVCSIASLLKQDLEFHGLGKDGCTMDASSVLFTSVKEARAAVVSLHQREIKGKCVWARQLGGEGSKTRKWRLIVRNLPFKITVKEIKDVFSKAGYVWDIFIPKNTGEGGSSKGFAFVTYTCKQDAANAISMCNGHKIGKRPVAVDWALSKKIYDSAAVLDESKEQGQQNDTYENNGDSASEDNISESFEAEPSEDLPEHSEDESSPREMPSEKEMDITKKVLENIIKCNANGNQALASKENYSLEASKDPSVARSGNKLSASVGKVSGTLNPESLKKREDPGHDPTEELKRTIFVSNLPFDVEGEHVKQQFSVFGKVRSYLVVLHPVTKRPKGTAFIKFETPEAADAAISTGNAETGSGILMKGRRLTVLKALDKKSAHKKELNKIKKEEHDQRNLYLTKEGAILEGTPAAEGVSKDDLLKRQK</sequence>
<evidence type="ECO:0000259" key="7">
    <source>
        <dbReference type="PROSITE" id="PS50102"/>
    </source>
</evidence>
<dbReference type="SUPFAM" id="SSF54928">
    <property type="entry name" value="RNA-binding domain, RBD"/>
    <property type="match status" value="3"/>
</dbReference>
<feature type="compositionally biased region" description="Polar residues" evidence="6">
    <location>
        <begin position="361"/>
        <end position="374"/>
    </location>
</feature>
<dbReference type="HOGENOM" id="CLU_011608_2_0_1"/>
<dbReference type="GO" id="GO:0008266">
    <property type="term" value="F:poly(U) RNA binding"/>
    <property type="evidence" value="ECO:0000318"/>
    <property type="project" value="GO_Central"/>
</dbReference>
<name>W1NET5_AMBTC</name>
<feature type="domain" description="RRM" evidence="7">
    <location>
        <begin position="266"/>
        <end position="345"/>
    </location>
</feature>
<dbReference type="EMBL" id="KI397513">
    <property type="protein sequence ID" value="ERM94277.1"/>
    <property type="molecule type" value="Genomic_DNA"/>
</dbReference>
<dbReference type="InterPro" id="IPR003954">
    <property type="entry name" value="RRM_euk-type"/>
</dbReference>
<dbReference type="PANTHER" id="PTHR48039:SF5">
    <property type="entry name" value="RNA-BINDING PROTEIN 28"/>
    <property type="match status" value="1"/>
</dbReference>
<comment type="subcellular location">
    <subcellularLocation>
        <location evidence="1">Nucleus</location>
    </subcellularLocation>
</comment>
<gene>
    <name evidence="8" type="ORF">AMTR_s00010p00226160</name>
</gene>
<feature type="domain" description="RRM" evidence="7">
    <location>
        <begin position="22"/>
        <end position="100"/>
    </location>
</feature>
<evidence type="ECO:0000256" key="2">
    <source>
        <dbReference type="ARBA" id="ARBA00022737"/>
    </source>
</evidence>
<feature type="region of interest" description="Disordered" evidence="6">
    <location>
        <begin position="355"/>
        <end position="410"/>
    </location>
</feature>
<protein>
    <recommendedName>
        <fullName evidence="7">RRM domain-containing protein</fullName>
    </recommendedName>
</protein>
<dbReference type="Pfam" id="PF00076">
    <property type="entry name" value="RRM_1"/>
    <property type="match status" value="3"/>
</dbReference>
<dbReference type="PANTHER" id="PTHR48039">
    <property type="entry name" value="RNA-BINDING MOTIF PROTEIN 14B"/>
    <property type="match status" value="1"/>
</dbReference>
<accession>W1NET5</accession>
<feature type="region of interest" description="Disordered" evidence="6">
    <location>
        <begin position="443"/>
        <end position="483"/>
    </location>
</feature>